<gene>
    <name evidence="2" type="ORF">ERS007661_00544</name>
    <name evidence="3" type="ORF">ERS007739_02011</name>
    <name evidence="1" type="ORF">ERS027661_01038</name>
</gene>
<evidence type="ECO:0000313" key="5">
    <source>
        <dbReference type="Proteomes" id="UP000039217"/>
    </source>
</evidence>
<dbReference type="Proteomes" id="UP000039021">
    <property type="component" value="Unassembled WGS sequence"/>
</dbReference>
<evidence type="ECO:0000313" key="2">
    <source>
        <dbReference type="EMBL" id="CNU36224.1"/>
    </source>
</evidence>
<protein>
    <submittedName>
        <fullName evidence="1">Uncharacterized protein</fullName>
    </submittedName>
</protein>
<dbReference type="EMBL" id="CQQC01000111">
    <property type="protein sequence ID" value="CNU36224.1"/>
    <property type="molecule type" value="Genomic_DNA"/>
</dbReference>
<dbReference type="EMBL" id="CNFU01000156">
    <property type="protein sequence ID" value="CKR32874.1"/>
    <property type="molecule type" value="Genomic_DNA"/>
</dbReference>
<sequence length="83" mass="9129">MPVGRLAGRPVDGAHLRARVGRDRGGVERRIFDGVAHADDVVVAHRLHVEQRTAVVEVKLAVPAVVQGETEVHELRRRADVEL</sequence>
<evidence type="ECO:0000313" key="4">
    <source>
        <dbReference type="Proteomes" id="UP000039021"/>
    </source>
</evidence>
<dbReference type="Proteomes" id="UP000049023">
    <property type="component" value="Unassembled WGS sequence"/>
</dbReference>
<evidence type="ECO:0000313" key="6">
    <source>
        <dbReference type="Proteomes" id="UP000049023"/>
    </source>
</evidence>
<proteinExistence type="predicted"/>
<dbReference type="AlphaFoldDB" id="A0A654ZR46"/>
<name>A0A654ZR46_MYCTX</name>
<reference evidence="4 5" key="1">
    <citation type="submission" date="2015-03" db="EMBL/GenBank/DDBJ databases">
        <authorList>
            <consortium name="Pathogen Informatics"/>
        </authorList>
    </citation>
    <scope>NUCLEOTIDE SEQUENCE [LARGE SCALE GENOMIC DNA]</scope>
    <source>
        <strain evidence="1 6">Bir 187</strain>
        <strain evidence="2 5">D00501624</strain>
        <strain evidence="4">N09902308</strain>
    </source>
</reference>
<reference evidence="3" key="2">
    <citation type="submission" date="2015-03" db="EMBL/GenBank/DDBJ databases">
        <authorList>
            <consortium name="Pathogen Informatics"/>
            <person name="Murphy D."/>
        </authorList>
    </citation>
    <scope>NUCLEOTIDE SEQUENCE</scope>
    <source>
        <strain evidence="3">N09902308</strain>
    </source>
</reference>
<dbReference type="Proteomes" id="UP000039217">
    <property type="component" value="Unassembled WGS sequence"/>
</dbReference>
<accession>A0A654ZR46</accession>
<organism evidence="1 6">
    <name type="scientific">Mycobacterium tuberculosis</name>
    <dbReference type="NCBI Taxonomy" id="1773"/>
    <lineage>
        <taxon>Bacteria</taxon>
        <taxon>Bacillati</taxon>
        <taxon>Actinomycetota</taxon>
        <taxon>Actinomycetes</taxon>
        <taxon>Mycobacteriales</taxon>
        <taxon>Mycobacteriaceae</taxon>
        <taxon>Mycobacterium</taxon>
        <taxon>Mycobacterium tuberculosis complex</taxon>
    </lineage>
</organism>
<evidence type="ECO:0000313" key="3">
    <source>
        <dbReference type="EMBL" id="COY01537.1"/>
    </source>
</evidence>
<dbReference type="EMBL" id="CSBK01000857">
    <property type="protein sequence ID" value="COY01537.1"/>
    <property type="molecule type" value="Genomic_DNA"/>
</dbReference>
<evidence type="ECO:0000313" key="1">
    <source>
        <dbReference type="EMBL" id="CKR32874.1"/>
    </source>
</evidence>